<feature type="region of interest" description="Disordered" evidence="6">
    <location>
        <begin position="167"/>
        <end position="205"/>
    </location>
</feature>
<proteinExistence type="inferred from homology"/>
<reference evidence="8 9" key="1">
    <citation type="submission" date="2019-08" db="EMBL/GenBank/DDBJ databases">
        <authorList>
            <person name="Peeters C."/>
        </authorList>
    </citation>
    <scope>NUCLEOTIDE SEQUENCE [LARGE SCALE GENOMIC DNA]</scope>
    <source>
        <strain evidence="8 9">LMG 31107</strain>
    </source>
</reference>
<keyword evidence="5 7" id="KW-0472">Membrane</keyword>
<feature type="region of interest" description="Disordered" evidence="6">
    <location>
        <begin position="79"/>
        <end position="130"/>
    </location>
</feature>
<dbReference type="Proteomes" id="UP000396788">
    <property type="component" value="Unassembled WGS sequence"/>
</dbReference>
<evidence type="ECO:0000313" key="8">
    <source>
        <dbReference type="EMBL" id="VVE14026.1"/>
    </source>
</evidence>
<evidence type="ECO:0000256" key="2">
    <source>
        <dbReference type="ARBA" id="ARBA00010265"/>
    </source>
</evidence>
<accession>A0A5E4VR61</accession>
<dbReference type="GO" id="GO:0016020">
    <property type="term" value="C:membrane"/>
    <property type="evidence" value="ECO:0007669"/>
    <property type="project" value="UniProtKB-SubCell"/>
</dbReference>
<dbReference type="Pfam" id="PF03743">
    <property type="entry name" value="TrbI"/>
    <property type="match status" value="1"/>
</dbReference>
<feature type="compositionally biased region" description="Basic and acidic residues" evidence="6">
    <location>
        <begin position="34"/>
        <end position="44"/>
    </location>
</feature>
<feature type="compositionally biased region" description="Basic and acidic residues" evidence="6">
    <location>
        <begin position="100"/>
        <end position="113"/>
    </location>
</feature>
<evidence type="ECO:0000256" key="6">
    <source>
        <dbReference type="SAM" id="MobiDB-lite"/>
    </source>
</evidence>
<organism evidence="8 9">
    <name type="scientific">Pandoraea cepalis</name>
    <dbReference type="NCBI Taxonomy" id="2508294"/>
    <lineage>
        <taxon>Bacteria</taxon>
        <taxon>Pseudomonadati</taxon>
        <taxon>Pseudomonadota</taxon>
        <taxon>Betaproteobacteria</taxon>
        <taxon>Burkholderiales</taxon>
        <taxon>Burkholderiaceae</taxon>
        <taxon>Pandoraea</taxon>
    </lineage>
</organism>
<keyword evidence="3 7" id="KW-0812">Transmembrane</keyword>
<feature type="compositionally biased region" description="Low complexity" evidence="6">
    <location>
        <begin position="116"/>
        <end position="130"/>
    </location>
</feature>
<dbReference type="CDD" id="cd16429">
    <property type="entry name" value="VirB10"/>
    <property type="match status" value="1"/>
</dbReference>
<evidence type="ECO:0000256" key="3">
    <source>
        <dbReference type="ARBA" id="ARBA00022692"/>
    </source>
</evidence>
<dbReference type="InterPro" id="IPR005498">
    <property type="entry name" value="T4SS_VirB10/TraB/TrbI"/>
</dbReference>
<dbReference type="RefSeq" id="WP_150609153.1">
    <property type="nucleotide sequence ID" value="NZ_CABPRY010000006.1"/>
</dbReference>
<gene>
    <name evidence="8" type="ORF">PCE31107_02793</name>
</gene>
<dbReference type="Gene3D" id="2.40.128.260">
    <property type="entry name" value="Type IV secretion system, VirB10/TraB/TrbI"/>
    <property type="match status" value="1"/>
</dbReference>
<dbReference type="InterPro" id="IPR042217">
    <property type="entry name" value="T4SS_VirB10/TrbI"/>
</dbReference>
<feature type="compositionally biased region" description="Basic and acidic residues" evidence="6">
    <location>
        <begin position="1"/>
        <end position="11"/>
    </location>
</feature>
<keyword evidence="4 7" id="KW-1133">Transmembrane helix</keyword>
<sequence length="470" mass="49468">MSDELEVHESPFEQGNPARRRVDRNDIPDSLQSPDREATEDLTRGKRKQGKTIGFLIVVSLLGGGLYYLYGMPNTPMSHRRKSTDTFTPSDTAGAQVVKSAKDAEAQAEDQRRRAALAASASATSAKAPDPNAAAAAAIGAQGGTGPAGANGTAGQMLASAAQAEKQAADAKAEREAQIAASPLQANDVQTLRSNDTGRASPALSPSEQLAANLKNQMRENQSVVDKQMDRVMQLSSAYGGSQGGSAVGVSTRSGQQDQWLASQKADDGVPTRMHAAPAMPIVGEGTPVRAVLVTGLDTDNPGQVTAMVTSDVYDTLTGHSLMIPMGSRLMGEYNHDVRVGQSRVLIAVTRLVRPDGSWIDLSGTPGGEMDGSSGLEGDVNSHFLKIFGSALVIGAATLLLNTTQQNVTVNQGLGTSQMGGTIFAQTLQQVVTNLLSRNKDIPPTITRSGGTQFTFLVRHDLALTPYYRR</sequence>
<name>A0A5E4VR61_9BURK</name>
<evidence type="ECO:0000256" key="4">
    <source>
        <dbReference type="ARBA" id="ARBA00022989"/>
    </source>
</evidence>
<protein>
    <submittedName>
        <fullName evidence="8">Conjugal transfer protein TrbI</fullName>
    </submittedName>
</protein>
<dbReference type="AlphaFoldDB" id="A0A5E4VR61"/>
<evidence type="ECO:0000256" key="5">
    <source>
        <dbReference type="ARBA" id="ARBA00023136"/>
    </source>
</evidence>
<dbReference type="EMBL" id="CABPRY010000006">
    <property type="protein sequence ID" value="VVE14026.1"/>
    <property type="molecule type" value="Genomic_DNA"/>
</dbReference>
<comment type="similarity">
    <text evidence="2">Belongs to the TrbI/VirB10 family.</text>
</comment>
<evidence type="ECO:0000256" key="1">
    <source>
        <dbReference type="ARBA" id="ARBA00004167"/>
    </source>
</evidence>
<feature type="region of interest" description="Disordered" evidence="6">
    <location>
        <begin position="1"/>
        <end position="47"/>
    </location>
</feature>
<feature type="transmembrane region" description="Helical" evidence="7">
    <location>
        <begin position="52"/>
        <end position="70"/>
    </location>
</feature>
<comment type="subcellular location">
    <subcellularLocation>
        <location evidence="1">Membrane</location>
        <topology evidence="1">Single-pass membrane protein</topology>
    </subcellularLocation>
</comment>
<evidence type="ECO:0000256" key="7">
    <source>
        <dbReference type="SAM" id="Phobius"/>
    </source>
</evidence>
<feature type="compositionally biased region" description="Basic and acidic residues" evidence="6">
    <location>
        <begin position="167"/>
        <end position="177"/>
    </location>
</feature>
<evidence type="ECO:0000313" key="9">
    <source>
        <dbReference type="Proteomes" id="UP000396788"/>
    </source>
</evidence>
<feature type="compositionally biased region" description="Polar residues" evidence="6">
    <location>
        <begin position="184"/>
        <end position="205"/>
    </location>
</feature>